<dbReference type="PRINTS" id="PR00364">
    <property type="entry name" value="DISEASERSIST"/>
</dbReference>
<keyword evidence="4" id="KW-1185">Reference proteome</keyword>
<protein>
    <submittedName>
        <fullName evidence="3">ATP-binding protein</fullName>
    </submittedName>
</protein>
<keyword evidence="3" id="KW-0547">Nucleotide-binding</keyword>
<dbReference type="InterPro" id="IPR027417">
    <property type="entry name" value="P-loop_NTPase"/>
</dbReference>
<dbReference type="SUPFAM" id="SSF52540">
    <property type="entry name" value="P-loop containing nucleoside triphosphate hydrolases"/>
    <property type="match status" value="1"/>
</dbReference>
<dbReference type="SUPFAM" id="SSF48452">
    <property type="entry name" value="TPR-like"/>
    <property type="match status" value="2"/>
</dbReference>
<dbReference type="Proteomes" id="UP001595816">
    <property type="component" value="Unassembled WGS sequence"/>
</dbReference>
<dbReference type="Pfam" id="PF13374">
    <property type="entry name" value="TPR_10"/>
    <property type="match status" value="1"/>
</dbReference>
<dbReference type="Pfam" id="PF13560">
    <property type="entry name" value="HTH_31"/>
    <property type="match status" value="1"/>
</dbReference>
<dbReference type="SMART" id="SM00530">
    <property type="entry name" value="HTH_XRE"/>
    <property type="match status" value="1"/>
</dbReference>
<dbReference type="InterPro" id="IPR011990">
    <property type="entry name" value="TPR-like_helical_dom_sf"/>
</dbReference>
<dbReference type="Gene3D" id="3.40.50.300">
    <property type="entry name" value="P-loop containing nucleotide triphosphate hydrolases"/>
    <property type="match status" value="1"/>
</dbReference>
<feature type="domain" description="HTH cro/C1-type" evidence="2">
    <location>
        <begin position="9"/>
        <end position="63"/>
    </location>
</feature>
<dbReference type="CDD" id="cd00093">
    <property type="entry name" value="HTH_XRE"/>
    <property type="match status" value="1"/>
</dbReference>
<organism evidence="3 4">
    <name type="scientific">Hamadaea flava</name>
    <dbReference type="NCBI Taxonomy" id="1742688"/>
    <lineage>
        <taxon>Bacteria</taxon>
        <taxon>Bacillati</taxon>
        <taxon>Actinomycetota</taxon>
        <taxon>Actinomycetes</taxon>
        <taxon>Micromonosporales</taxon>
        <taxon>Micromonosporaceae</taxon>
        <taxon>Hamadaea</taxon>
    </lineage>
</organism>
<dbReference type="PROSITE" id="PS50943">
    <property type="entry name" value="HTH_CROC1"/>
    <property type="match status" value="1"/>
</dbReference>
<reference evidence="4" key="1">
    <citation type="journal article" date="2019" name="Int. J. Syst. Evol. Microbiol.">
        <title>The Global Catalogue of Microorganisms (GCM) 10K type strain sequencing project: providing services to taxonomists for standard genome sequencing and annotation.</title>
        <authorList>
            <consortium name="The Broad Institute Genomics Platform"/>
            <consortium name="The Broad Institute Genome Sequencing Center for Infectious Disease"/>
            <person name="Wu L."/>
            <person name="Ma J."/>
        </authorList>
    </citation>
    <scope>NUCLEOTIDE SEQUENCE [LARGE SCALE GENOMIC DNA]</scope>
    <source>
        <strain evidence="4">CGMCC 4.7289</strain>
    </source>
</reference>
<dbReference type="SMART" id="SM00028">
    <property type="entry name" value="TPR"/>
    <property type="match status" value="4"/>
</dbReference>
<dbReference type="Gene3D" id="1.10.260.40">
    <property type="entry name" value="lambda repressor-like DNA-binding domains"/>
    <property type="match status" value="1"/>
</dbReference>
<dbReference type="PANTHER" id="PTHR47691">
    <property type="entry name" value="REGULATOR-RELATED"/>
    <property type="match status" value="1"/>
</dbReference>
<dbReference type="SMART" id="SM00382">
    <property type="entry name" value="AAA"/>
    <property type="match status" value="1"/>
</dbReference>
<evidence type="ECO:0000259" key="2">
    <source>
        <dbReference type="PROSITE" id="PS50943"/>
    </source>
</evidence>
<dbReference type="InterPro" id="IPR003593">
    <property type="entry name" value="AAA+_ATPase"/>
</dbReference>
<name>A0ABV8M031_9ACTN</name>
<dbReference type="Pfam" id="PF13424">
    <property type="entry name" value="TPR_12"/>
    <property type="match status" value="1"/>
</dbReference>
<dbReference type="GO" id="GO:0005524">
    <property type="term" value="F:ATP binding"/>
    <property type="evidence" value="ECO:0007669"/>
    <property type="project" value="UniProtKB-KW"/>
</dbReference>
<dbReference type="InterPro" id="IPR019734">
    <property type="entry name" value="TPR_rpt"/>
</dbReference>
<dbReference type="RefSeq" id="WP_253762673.1">
    <property type="nucleotide sequence ID" value="NZ_JAMZDZ010000001.1"/>
</dbReference>
<accession>A0ABV8M031</accession>
<proteinExistence type="predicted"/>
<sequence>MTSSFGALLRELRRDAGFTQEQLADRAAISSQAVGALERGARRFPHQYTVARLADALGLADDQRAAFVTAAARPSAPPAQREPEGTTESAVRVPRQLPPSTPLTGREPMIAEVAAHLVAATDPSPVLLVGPGGIGKTALAVAIGHQLAPEFPDGQLFADLRGAQPDPVDAYAVLGRFLRALGVPKAEVPADPDERLAAYRSALAGRRMLLVLDDAATEEQVRPLLPPPDGCATVVTSRRQLGALLGATRWTVPALGRTDAVRLLARIAGDARIAGEPAAATRVADACGYSPLAICIAAGRLAVRPHWTVAELGRRLTAEHGRLDALSVGDLDVRASIGLSYQSLRPEQRRLLRRLGLVWTKDWPAWVADELGDPESPPRSAEGDLDELVNVHLVEAIGADAAGQQRFRLHDLIAEFARERAYDEESSGTPERIVADLLRSWTALAAGADEDLGHGFGYGAGLTIGDAPAQPAETARVAPGEWFDAERGTLVTAVGQAIRLGHADVAGTLALRLAGFLRVRGHRDDHIATLRQALAAVRAGGLDELRLRVAQTLFSALLDHDLDAGMPELTSEMLAAARALGQADLLIRALVQAGLYAKRRGRLGEAISHYEDALAACADESRMLATALAALALAYTEAGRPHEALPLSERAVTLQREEGAPVMIALRLLSHAEVLADAGRPVDSEKALREALALSRSTGHDAARAYAEWRLGDLALARGRWRTADRLIRSAVATFDRLRDAGSTAYAMRSLGDLAMAQGRPQAAITPYQEALATWQRLRLPLEAARLQARLGHAWYALADHGRAAEHRAACDRVLADLGLTERALRLGPAFQSAKTNV</sequence>
<comment type="caution">
    <text evidence="3">The sequence shown here is derived from an EMBL/GenBank/DDBJ whole genome shotgun (WGS) entry which is preliminary data.</text>
</comment>
<dbReference type="EMBL" id="JBHSAY010000028">
    <property type="protein sequence ID" value="MFC4136047.1"/>
    <property type="molecule type" value="Genomic_DNA"/>
</dbReference>
<dbReference type="Pfam" id="PF00931">
    <property type="entry name" value="NB-ARC"/>
    <property type="match status" value="1"/>
</dbReference>
<evidence type="ECO:0000313" key="4">
    <source>
        <dbReference type="Proteomes" id="UP001595816"/>
    </source>
</evidence>
<dbReference type="InterPro" id="IPR002182">
    <property type="entry name" value="NB-ARC"/>
</dbReference>
<evidence type="ECO:0000313" key="3">
    <source>
        <dbReference type="EMBL" id="MFC4136047.1"/>
    </source>
</evidence>
<dbReference type="PANTHER" id="PTHR47691:SF3">
    <property type="entry name" value="HTH-TYPE TRANSCRIPTIONAL REGULATOR RV0890C-RELATED"/>
    <property type="match status" value="1"/>
</dbReference>
<dbReference type="Gene3D" id="1.25.40.10">
    <property type="entry name" value="Tetratricopeptide repeat domain"/>
    <property type="match status" value="2"/>
</dbReference>
<dbReference type="InterPro" id="IPR001387">
    <property type="entry name" value="Cro/C1-type_HTH"/>
</dbReference>
<dbReference type="SUPFAM" id="SSF47413">
    <property type="entry name" value="lambda repressor-like DNA-binding domains"/>
    <property type="match status" value="1"/>
</dbReference>
<keyword evidence="3" id="KW-0067">ATP-binding</keyword>
<feature type="region of interest" description="Disordered" evidence="1">
    <location>
        <begin position="71"/>
        <end position="105"/>
    </location>
</feature>
<dbReference type="InterPro" id="IPR010982">
    <property type="entry name" value="Lambda_DNA-bd_dom_sf"/>
</dbReference>
<evidence type="ECO:0000256" key="1">
    <source>
        <dbReference type="SAM" id="MobiDB-lite"/>
    </source>
</evidence>
<gene>
    <name evidence="3" type="ORF">ACFOZ4_36035</name>
</gene>